<keyword evidence="9" id="KW-1185">Reference proteome</keyword>
<evidence type="ECO:0000313" key="8">
    <source>
        <dbReference type="EMBL" id="MDE8601640.1"/>
    </source>
</evidence>
<evidence type="ECO:0000259" key="6">
    <source>
        <dbReference type="PROSITE" id="PS50111"/>
    </source>
</evidence>
<dbReference type="RefSeq" id="WP_255893826.1">
    <property type="nucleotide sequence ID" value="NZ_JAMZEG020000001.1"/>
</dbReference>
<comment type="similarity">
    <text evidence="3">Belongs to the methyl-accepting chemotaxis (MCP) protein family.</text>
</comment>
<evidence type="ECO:0000256" key="4">
    <source>
        <dbReference type="PROSITE-ProRule" id="PRU00284"/>
    </source>
</evidence>
<keyword evidence="2 4" id="KW-0807">Transducer</keyword>
<name>A0ABT5W9Z6_9GAMM</name>
<dbReference type="Pfam" id="PF00015">
    <property type="entry name" value="MCPsignal"/>
    <property type="match status" value="1"/>
</dbReference>
<evidence type="ECO:0000256" key="2">
    <source>
        <dbReference type="ARBA" id="ARBA00023224"/>
    </source>
</evidence>
<feature type="domain" description="HAMP" evidence="7">
    <location>
        <begin position="328"/>
        <end position="380"/>
    </location>
</feature>
<feature type="domain" description="Methyl-accepting transducer" evidence="6">
    <location>
        <begin position="385"/>
        <end position="621"/>
    </location>
</feature>
<dbReference type="PANTHER" id="PTHR32089:SF70">
    <property type="entry name" value="ENERGY TAXIS MODULATING METHYL ACCEPTING SENSORY TRANSDUCER"/>
    <property type="match status" value="1"/>
</dbReference>
<dbReference type="SMART" id="SM00304">
    <property type="entry name" value="HAMP"/>
    <property type="match status" value="1"/>
</dbReference>
<dbReference type="CDD" id="cd06225">
    <property type="entry name" value="HAMP"/>
    <property type="match status" value="1"/>
</dbReference>
<reference evidence="8" key="1">
    <citation type="submission" date="2023-01" db="EMBL/GenBank/DDBJ databases">
        <title>Psychroserpens sp. MSW6 and Marinomonas sp. RSW2, isolated from seawater.</title>
        <authorList>
            <person name="Kristyanto S."/>
            <person name="Jung J."/>
            <person name="Kim J.M."/>
            <person name="Jeon C.O."/>
        </authorList>
    </citation>
    <scope>NUCLEOTIDE SEQUENCE</scope>
    <source>
        <strain evidence="8">RSW2</strain>
    </source>
</reference>
<dbReference type="InterPro" id="IPR004090">
    <property type="entry name" value="Chemotax_Me-accpt_rcpt"/>
</dbReference>
<dbReference type="EMBL" id="JAMZEG020000001">
    <property type="protein sequence ID" value="MDE8601640.1"/>
    <property type="molecule type" value="Genomic_DNA"/>
</dbReference>
<evidence type="ECO:0000256" key="1">
    <source>
        <dbReference type="ARBA" id="ARBA00004370"/>
    </source>
</evidence>
<dbReference type="Pfam" id="PF00672">
    <property type="entry name" value="HAMP"/>
    <property type="match status" value="1"/>
</dbReference>
<dbReference type="InterPro" id="IPR003660">
    <property type="entry name" value="HAMP_dom"/>
</dbReference>
<comment type="caution">
    <text evidence="8">The sequence shown here is derived from an EMBL/GenBank/DDBJ whole genome shotgun (WGS) entry which is preliminary data.</text>
</comment>
<gene>
    <name evidence="8" type="ORF">M3I01_001685</name>
</gene>
<dbReference type="SUPFAM" id="SSF58104">
    <property type="entry name" value="Methyl-accepting chemotaxis protein (MCP) signaling domain"/>
    <property type="match status" value="1"/>
</dbReference>
<dbReference type="PRINTS" id="PR00260">
    <property type="entry name" value="CHEMTRNSDUCR"/>
</dbReference>
<dbReference type="Gene3D" id="1.10.287.950">
    <property type="entry name" value="Methyl-accepting chemotaxis protein"/>
    <property type="match status" value="1"/>
</dbReference>
<dbReference type="SMART" id="SM00283">
    <property type="entry name" value="MA"/>
    <property type="match status" value="1"/>
</dbReference>
<protein>
    <submittedName>
        <fullName evidence="8">Methyl-accepting chemotaxis protein</fullName>
    </submittedName>
</protein>
<dbReference type="InterPro" id="IPR004089">
    <property type="entry name" value="MCPsignal_dom"/>
</dbReference>
<organism evidence="8 9">
    <name type="scientific">Marinomonas maritima</name>
    <dbReference type="NCBI Taxonomy" id="2940935"/>
    <lineage>
        <taxon>Bacteria</taxon>
        <taxon>Pseudomonadati</taxon>
        <taxon>Pseudomonadota</taxon>
        <taxon>Gammaproteobacteria</taxon>
        <taxon>Oceanospirillales</taxon>
        <taxon>Oceanospirillaceae</taxon>
        <taxon>Marinomonas</taxon>
    </lineage>
</organism>
<dbReference type="CDD" id="cd11386">
    <property type="entry name" value="MCP_signal"/>
    <property type="match status" value="1"/>
</dbReference>
<dbReference type="Gene3D" id="6.10.340.10">
    <property type="match status" value="1"/>
</dbReference>
<proteinExistence type="inferred from homology"/>
<feature type="transmembrane region" description="Helical" evidence="5">
    <location>
        <begin position="306"/>
        <end position="326"/>
    </location>
</feature>
<evidence type="ECO:0000313" key="9">
    <source>
        <dbReference type="Proteomes" id="UP001139522"/>
    </source>
</evidence>
<dbReference type="PROSITE" id="PS50111">
    <property type="entry name" value="CHEMOTAXIS_TRANSDUC_2"/>
    <property type="match status" value="1"/>
</dbReference>
<keyword evidence="5" id="KW-1133">Transmembrane helix</keyword>
<dbReference type="Proteomes" id="UP001139522">
    <property type="component" value="Unassembled WGS sequence"/>
</dbReference>
<comment type="subcellular location">
    <subcellularLocation>
        <location evidence="1">Membrane</location>
    </subcellularLocation>
</comment>
<evidence type="ECO:0000256" key="5">
    <source>
        <dbReference type="SAM" id="Phobius"/>
    </source>
</evidence>
<keyword evidence="5" id="KW-0812">Transmembrane</keyword>
<dbReference type="PANTHER" id="PTHR32089">
    <property type="entry name" value="METHYL-ACCEPTING CHEMOTAXIS PROTEIN MCPB"/>
    <property type="match status" value="1"/>
</dbReference>
<evidence type="ECO:0000259" key="7">
    <source>
        <dbReference type="PROSITE" id="PS50885"/>
    </source>
</evidence>
<accession>A0ABT5W9Z6</accession>
<evidence type="ECO:0000256" key="3">
    <source>
        <dbReference type="ARBA" id="ARBA00029447"/>
    </source>
</evidence>
<sequence length="658" mass="71858">MSLSVIQRILFGFSILLLLLLMIAASGFVGINKIEDRLNIVTGKVATISSTSNALKDELSLANAAVLQYLLSKKPDSLENLSGRFSLHKQEFSEVSNQLSVQLQGLPDMNQALENINAEVERFFGYTDIAFSNHKKMLELQAVVPDEKLDLKDAINFTSEDLGMLETDGDTSEVQFAASYMQSQIQSLQVSVNDYFDVRSLENMRSFRDEMASIITSLKDKESYLNDDNINDLVSEIEIGVASDEGVVAKQYESARLLQESETLAKQLSDSMEIVNTSVQELLSATKQMGEEAKAEASDAATLSTLIIGIVLVVSIVIAVLVALWVSRSIRLPLKEVMTVLGKISDGDFTQRSNVQTKDEFGELSGWVNGLVAKLQSVMAEIDQVSNNVAESAVSNVRLAANSKRLMKAQNDKTTEVASSMSEMVSAVDQVAKSSEVILHQIQSVDQRANHNRALMDANIQKIELLLAKIEESTEVVNQLDEHSKNIDRILDVIQAIAEQTNLLALNAAIEAARAGEQGRGFSVVADEVRTLATRTHSSTEEIQRVIVQLQQGVTKTVGSMEESRKSANASVEEARTVGLSLAELQSSMAEIRDLSTQIAAAAEEQSAVSQEVKLNVLEISEMSEQAALGSDQSESDSEGLSKLAAHQKHLLRQFKIV</sequence>
<dbReference type="PROSITE" id="PS50885">
    <property type="entry name" value="HAMP"/>
    <property type="match status" value="1"/>
</dbReference>
<keyword evidence="5" id="KW-0472">Membrane</keyword>